<proteinExistence type="predicted"/>
<dbReference type="EMBL" id="BGPR01102862">
    <property type="protein sequence ID" value="GBM64404.1"/>
    <property type="molecule type" value="Genomic_DNA"/>
</dbReference>
<dbReference type="Proteomes" id="UP000499080">
    <property type="component" value="Unassembled WGS sequence"/>
</dbReference>
<accession>A0A4Y2HGC0</accession>
<evidence type="ECO:0000313" key="3">
    <source>
        <dbReference type="Proteomes" id="UP000499080"/>
    </source>
</evidence>
<keyword evidence="3" id="KW-1185">Reference proteome</keyword>
<sequence>MVLKLVERCVTSDKTLSEVSAYKASMCCPPFDNAVVSNLTENMAYNNTGMHILDVQGFERMPLSYQTCERNWFWRNTATDRWDKSTIIAGKAGQRFNYNYLLNPENDFELAAKNRT</sequence>
<reference evidence="1 3" key="1">
    <citation type="journal article" date="2019" name="Sci. Rep.">
        <title>Orb-weaving spider Araneus ventricosus genome elucidates the spidroin gene catalogue.</title>
        <authorList>
            <person name="Kono N."/>
            <person name="Nakamura H."/>
            <person name="Ohtoshi R."/>
            <person name="Moran D.A.P."/>
            <person name="Shinohara A."/>
            <person name="Yoshida Y."/>
            <person name="Fujiwara M."/>
            <person name="Mori M."/>
            <person name="Tomita M."/>
            <person name="Arakawa K."/>
        </authorList>
    </citation>
    <scope>NUCLEOTIDE SEQUENCE [LARGE SCALE GENOMIC DNA]</scope>
</reference>
<protein>
    <submittedName>
        <fullName evidence="1">Uncharacterized protein</fullName>
    </submittedName>
</protein>
<comment type="caution">
    <text evidence="1">The sequence shown here is derived from an EMBL/GenBank/DDBJ whole genome shotgun (WGS) entry which is preliminary data.</text>
</comment>
<dbReference type="OrthoDB" id="536948at2759"/>
<gene>
    <name evidence="2" type="ORF">AVEN_112820_1</name>
    <name evidence="1" type="ORF">AVEN_45255_1</name>
</gene>
<dbReference type="EMBL" id="BGPR01102868">
    <property type="protein sequence ID" value="GBM64414.1"/>
    <property type="molecule type" value="Genomic_DNA"/>
</dbReference>
<organism evidence="1 3">
    <name type="scientific">Araneus ventricosus</name>
    <name type="common">Orbweaver spider</name>
    <name type="synonym">Epeira ventricosa</name>
    <dbReference type="NCBI Taxonomy" id="182803"/>
    <lineage>
        <taxon>Eukaryota</taxon>
        <taxon>Metazoa</taxon>
        <taxon>Ecdysozoa</taxon>
        <taxon>Arthropoda</taxon>
        <taxon>Chelicerata</taxon>
        <taxon>Arachnida</taxon>
        <taxon>Araneae</taxon>
        <taxon>Araneomorphae</taxon>
        <taxon>Entelegynae</taxon>
        <taxon>Araneoidea</taxon>
        <taxon>Araneidae</taxon>
        <taxon>Araneus</taxon>
    </lineage>
</organism>
<evidence type="ECO:0000313" key="2">
    <source>
        <dbReference type="EMBL" id="GBM64414.1"/>
    </source>
</evidence>
<dbReference type="AlphaFoldDB" id="A0A4Y2HGC0"/>
<name>A0A4Y2HGC0_ARAVE</name>
<evidence type="ECO:0000313" key="1">
    <source>
        <dbReference type="EMBL" id="GBM64404.1"/>
    </source>
</evidence>